<comment type="caution">
    <text evidence="2">The sequence shown here is derived from an EMBL/GenBank/DDBJ whole genome shotgun (WGS) entry which is preliminary data.</text>
</comment>
<dbReference type="GO" id="GO:0000287">
    <property type="term" value="F:magnesium ion binding"/>
    <property type="evidence" value="ECO:0007669"/>
    <property type="project" value="InterPro"/>
</dbReference>
<sequence>MSTCQVWWARTSDASPALDGLLAADDLARRARLRQDGDRRRTTVATAVARSLLGTALGVAPAEVPIDRTCPECGAPHGKPRVAGGPQFSVSHADDVVVVAVHAARAVGVDVEAVARCTPDLAAVLPGHAAGPEALARAWVRAEAVAKATGQGLGGEAAPARVALVDLPAPAGFAAALAVLGSGPVRVHTHDAAGLLAQSSRRLPSATTRSHR</sequence>
<dbReference type="AlphaFoldDB" id="A0A853CM96"/>
<dbReference type="PANTHER" id="PTHR12215:SF10">
    <property type="entry name" value="L-AMINOADIPATE-SEMIALDEHYDE DEHYDROGENASE-PHOSPHOPANTETHEINYL TRANSFERASE"/>
    <property type="match status" value="1"/>
</dbReference>
<reference evidence="2 3" key="1">
    <citation type="submission" date="2020-07" db="EMBL/GenBank/DDBJ databases">
        <title>Sequencing the genomes of 1000 actinobacteria strains.</title>
        <authorList>
            <person name="Klenk H.-P."/>
        </authorList>
    </citation>
    <scope>NUCLEOTIDE SEQUENCE [LARGE SCALE GENOMIC DNA]</scope>
    <source>
        <strain evidence="2 3">DSM 104001</strain>
    </source>
</reference>
<dbReference type="Gene3D" id="3.90.470.20">
    <property type="entry name" value="4'-phosphopantetheinyl transferase domain"/>
    <property type="match status" value="1"/>
</dbReference>
<proteinExistence type="predicted"/>
<protein>
    <submittedName>
        <fullName evidence="2">4'-phosphopantetheinyl transferase</fullName>
        <ecNumber evidence="2">2.7.8.-</ecNumber>
    </submittedName>
</protein>
<evidence type="ECO:0000313" key="3">
    <source>
        <dbReference type="Proteomes" id="UP000541969"/>
    </source>
</evidence>
<evidence type="ECO:0000256" key="1">
    <source>
        <dbReference type="ARBA" id="ARBA00022679"/>
    </source>
</evidence>
<name>A0A853CM96_9ACTN</name>
<dbReference type="Proteomes" id="UP000541969">
    <property type="component" value="Unassembled WGS sequence"/>
</dbReference>
<dbReference type="GO" id="GO:0005829">
    <property type="term" value="C:cytosol"/>
    <property type="evidence" value="ECO:0007669"/>
    <property type="project" value="TreeGrafter"/>
</dbReference>
<accession>A0A853CM96</accession>
<dbReference type="InterPro" id="IPR037143">
    <property type="entry name" value="4-PPantetheinyl_Trfase_dom_sf"/>
</dbReference>
<gene>
    <name evidence="2" type="ORF">GGQ55_004217</name>
</gene>
<dbReference type="SUPFAM" id="SSF56214">
    <property type="entry name" value="4'-phosphopantetheinyl transferase"/>
    <property type="match status" value="2"/>
</dbReference>
<dbReference type="GO" id="GO:0008897">
    <property type="term" value="F:holo-[acyl-carrier-protein] synthase activity"/>
    <property type="evidence" value="ECO:0007669"/>
    <property type="project" value="InterPro"/>
</dbReference>
<keyword evidence="3" id="KW-1185">Reference proteome</keyword>
<evidence type="ECO:0000313" key="2">
    <source>
        <dbReference type="EMBL" id="NYJ07939.1"/>
    </source>
</evidence>
<dbReference type="InterPro" id="IPR050559">
    <property type="entry name" value="P-Pant_transferase_sf"/>
</dbReference>
<dbReference type="EMBL" id="JACBZT010000001">
    <property type="protein sequence ID" value="NYJ07939.1"/>
    <property type="molecule type" value="Genomic_DNA"/>
</dbReference>
<dbReference type="RefSeq" id="WP_179720156.1">
    <property type="nucleotide sequence ID" value="NZ_JACBZT010000001.1"/>
</dbReference>
<keyword evidence="1 2" id="KW-0808">Transferase</keyword>
<dbReference type="PANTHER" id="PTHR12215">
    <property type="entry name" value="PHOSPHOPANTETHEINE TRANSFERASE"/>
    <property type="match status" value="1"/>
</dbReference>
<dbReference type="EC" id="2.7.8.-" evidence="2"/>
<dbReference type="GO" id="GO:0019878">
    <property type="term" value="P:lysine biosynthetic process via aminoadipic acid"/>
    <property type="evidence" value="ECO:0007669"/>
    <property type="project" value="TreeGrafter"/>
</dbReference>
<organism evidence="2 3">
    <name type="scientific">Petropleomorpha daqingensis</name>
    <dbReference type="NCBI Taxonomy" id="2026353"/>
    <lineage>
        <taxon>Bacteria</taxon>
        <taxon>Bacillati</taxon>
        <taxon>Actinomycetota</taxon>
        <taxon>Actinomycetes</taxon>
        <taxon>Geodermatophilales</taxon>
        <taxon>Geodermatophilaceae</taxon>
        <taxon>Petropleomorpha</taxon>
    </lineage>
</organism>